<keyword evidence="3" id="KW-1185">Reference proteome</keyword>
<evidence type="ECO:0000256" key="1">
    <source>
        <dbReference type="SAM" id="MobiDB-lite"/>
    </source>
</evidence>
<organism evidence="2 3">
    <name type="scientific">Colletotrichum kahawae</name>
    <name type="common">Coffee berry disease fungus</name>
    <dbReference type="NCBI Taxonomy" id="34407"/>
    <lineage>
        <taxon>Eukaryota</taxon>
        <taxon>Fungi</taxon>
        <taxon>Dikarya</taxon>
        <taxon>Ascomycota</taxon>
        <taxon>Pezizomycotina</taxon>
        <taxon>Sordariomycetes</taxon>
        <taxon>Hypocreomycetidae</taxon>
        <taxon>Glomerellales</taxon>
        <taxon>Glomerellaceae</taxon>
        <taxon>Colletotrichum</taxon>
        <taxon>Colletotrichum gloeosporioides species complex</taxon>
    </lineage>
</organism>
<accession>A0AAD9YET8</accession>
<dbReference type="AlphaFoldDB" id="A0AAD9YET8"/>
<evidence type="ECO:0000313" key="2">
    <source>
        <dbReference type="EMBL" id="KAK2757496.1"/>
    </source>
</evidence>
<dbReference type="Proteomes" id="UP001281614">
    <property type="component" value="Unassembled WGS sequence"/>
</dbReference>
<sequence>MAQSRFAIGSSHQITLFAEKEPMASPETVAAADISYVLQRGTLFSASCDSGLRSVPDRLMLRLEMPFWLVVRPFTGRGVGPSSPPRSFLAFSPAVAFRSFPEVRYAFPSIRESTHQEKEVPSSKSRSRLPDPPRAGPHFLCGAPLPSTPLPSAKSSAKVIVTREPPPTGPSLSSVFFSKSCAGTVSKAKKLTTLAYFFAQRSFAKLKSLVYRLGQRLDAQS</sequence>
<gene>
    <name evidence="2" type="ORF">CKAH01_05753</name>
</gene>
<protein>
    <submittedName>
        <fullName evidence="2">Uncharacterized protein</fullName>
    </submittedName>
</protein>
<feature type="region of interest" description="Disordered" evidence="1">
    <location>
        <begin position="114"/>
        <end position="133"/>
    </location>
</feature>
<comment type="caution">
    <text evidence="2">The sequence shown here is derived from an EMBL/GenBank/DDBJ whole genome shotgun (WGS) entry which is preliminary data.</text>
</comment>
<reference evidence="2" key="1">
    <citation type="submission" date="2023-02" db="EMBL/GenBank/DDBJ databases">
        <title>Colletotrichum kahawae CIFC_Que2 genome sequencing and assembly.</title>
        <authorList>
            <person name="Baroncelli R."/>
        </authorList>
    </citation>
    <scope>NUCLEOTIDE SEQUENCE</scope>
    <source>
        <strain evidence="2">CIFC_Que2</strain>
    </source>
</reference>
<proteinExistence type="predicted"/>
<evidence type="ECO:0000313" key="3">
    <source>
        <dbReference type="Proteomes" id="UP001281614"/>
    </source>
</evidence>
<name>A0AAD9YET8_COLKA</name>
<dbReference type="EMBL" id="VYYT01000200">
    <property type="protein sequence ID" value="KAK2757496.1"/>
    <property type="molecule type" value="Genomic_DNA"/>
</dbReference>